<dbReference type="RefSeq" id="XP_014077353.1">
    <property type="nucleotide sequence ID" value="XM_014221878.1"/>
</dbReference>
<evidence type="ECO:0000256" key="2">
    <source>
        <dbReference type="ARBA" id="ARBA00023043"/>
    </source>
</evidence>
<keyword evidence="1" id="KW-0677">Repeat</keyword>
<keyword evidence="5" id="KW-1185">Reference proteome</keyword>
<dbReference type="PANTHER" id="PTHR24198">
    <property type="entry name" value="ANKYRIN REPEAT AND PROTEIN KINASE DOMAIN-CONTAINING PROTEIN"/>
    <property type="match status" value="1"/>
</dbReference>
<reference evidence="5" key="2">
    <citation type="journal article" date="2013" name="PLoS Genet.">
        <title>Comparative genome structure, secondary metabolite, and effector coding capacity across Cochliobolus pathogens.</title>
        <authorList>
            <person name="Condon B.J."/>
            <person name="Leng Y."/>
            <person name="Wu D."/>
            <person name="Bushley K.E."/>
            <person name="Ohm R.A."/>
            <person name="Otillar R."/>
            <person name="Martin J."/>
            <person name="Schackwitz W."/>
            <person name="Grimwood J."/>
            <person name="MohdZainudin N."/>
            <person name="Xue C."/>
            <person name="Wang R."/>
            <person name="Manning V.A."/>
            <person name="Dhillon B."/>
            <person name="Tu Z.J."/>
            <person name="Steffenson B.J."/>
            <person name="Salamov A."/>
            <person name="Sun H."/>
            <person name="Lowry S."/>
            <person name="LaButti K."/>
            <person name="Han J."/>
            <person name="Copeland A."/>
            <person name="Lindquist E."/>
            <person name="Barry K."/>
            <person name="Schmutz J."/>
            <person name="Baker S.E."/>
            <person name="Ciuffetti L.M."/>
            <person name="Grigoriev I.V."/>
            <person name="Zhong S."/>
            <person name="Turgeon B.G."/>
        </authorList>
    </citation>
    <scope>NUCLEOTIDE SEQUENCE [LARGE SCALE GENOMIC DNA]</scope>
    <source>
        <strain evidence="5">C4 / ATCC 48331 / race T</strain>
    </source>
</reference>
<keyword evidence="2 3" id="KW-0040">ANK repeat</keyword>
<evidence type="ECO:0000313" key="5">
    <source>
        <dbReference type="Proteomes" id="UP000012338"/>
    </source>
</evidence>
<reference evidence="4 5" key="1">
    <citation type="journal article" date="2012" name="PLoS Pathog.">
        <title>Diverse lifestyles and strategies of plant pathogenesis encoded in the genomes of eighteen Dothideomycetes fungi.</title>
        <authorList>
            <person name="Ohm R.A."/>
            <person name="Feau N."/>
            <person name="Henrissat B."/>
            <person name="Schoch C.L."/>
            <person name="Horwitz B.A."/>
            <person name="Barry K.W."/>
            <person name="Condon B.J."/>
            <person name="Copeland A.C."/>
            <person name="Dhillon B."/>
            <person name="Glaser F."/>
            <person name="Hesse C.N."/>
            <person name="Kosti I."/>
            <person name="LaButti K."/>
            <person name="Lindquist E.A."/>
            <person name="Lucas S."/>
            <person name="Salamov A.A."/>
            <person name="Bradshaw R.E."/>
            <person name="Ciuffetti L."/>
            <person name="Hamelin R.C."/>
            <person name="Kema G.H.J."/>
            <person name="Lawrence C."/>
            <person name="Scott J.A."/>
            <person name="Spatafora J.W."/>
            <person name="Turgeon B.G."/>
            <person name="de Wit P.J.G.M."/>
            <person name="Zhong S."/>
            <person name="Goodwin S.B."/>
            <person name="Grigoriev I.V."/>
        </authorList>
    </citation>
    <scope>NUCLEOTIDE SEQUENCE [LARGE SCALE GENOMIC DNA]</scope>
    <source>
        <strain evidence="5">C4 / ATCC 48331 / race T</strain>
    </source>
</reference>
<dbReference type="Proteomes" id="UP000012338">
    <property type="component" value="Unassembled WGS sequence"/>
</dbReference>
<evidence type="ECO:0000256" key="1">
    <source>
        <dbReference type="ARBA" id="ARBA00022737"/>
    </source>
</evidence>
<protein>
    <submittedName>
        <fullName evidence="4">Uncharacterized protein</fullName>
    </submittedName>
</protein>
<dbReference type="Pfam" id="PF12796">
    <property type="entry name" value="Ank_2"/>
    <property type="match status" value="1"/>
</dbReference>
<dbReference type="PROSITE" id="PS50088">
    <property type="entry name" value="ANK_REPEAT"/>
    <property type="match status" value="2"/>
</dbReference>
<sequence length="284" mass="32169">MYARYLATYGAKANESWLTFSKQLILVKEITKIIVINVARKLAFNRDKVLEDPLKLIVTLAHYSIQEYLMSERIKQGHSNQYSIQAAKYHSAIAEDCLKYLLQFQQPILKHILKDFALASYTAKFWSSHFRKMKDETGRVSQVAMSLMSKEQPAYLTWIRLYDPDQPWAFLRLDRGLESTAMPLYYAALLGLCTITEKLLDEGADINAAGKYDNVLSAASSYGYEQVVKILLDAGANVNAPDKYYGNALRAATLERHEQVAKLLVDAGAVFPSLPGKLLWQTTR</sequence>
<dbReference type="EMBL" id="KB733460">
    <property type="protein sequence ID" value="ENI03444.1"/>
    <property type="molecule type" value="Genomic_DNA"/>
</dbReference>
<feature type="repeat" description="ANK" evidence="3">
    <location>
        <begin position="211"/>
        <end position="243"/>
    </location>
</feature>
<gene>
    <name evidence="4" type="ORF">COCC4DRAFT_25116</name>
</gene>
<feature type="repeat" description="ANK" evidence="3">
    <location>
        <begin position="179"/>
        <end position="211"/>
    </location>
</feature>
<dbReference type="OrthoDB" id="1577640at2759"/>
<evidence type="ECO:0000313" key="4">
    <source>
        <dbReference type="EMBL" id="ENI03444.1"/>
    </source>
</evidence>
<dbReference type="GeneID" id="25843002"/>
<dbReference type="PANTHER" id="PTHR24198:SF194">
    <property type="entry name" value="INVERSIN-A"/>
    <property type="match status" value="1"/>
</dbReference>
<name>N4WSC8_COCH4</name>
<dbReference type="HOGENOM" id="CLU_085414_0_0_1"/>
<dbReference type="InterPro" id="IPR036770">
    <property type="entry name" value="Ankyrin_rpt-contain_sf"/>
</dbReference>
<dbReference type="SUPFAM" id="SSF48403">
    <property type="entry name" value="Ankyrin repeat"/>
    <property type="match status" value="1"/>
</dbReference>
<proteinExistence type="predicted"/>
<dbReference type="SMART" id="SM00248">
    <property type="entry name" value="ANK"/>
    <property type="match status" value="3"/>
</dbReference>
<dbReference type="Gene3D" id="1.25.40.20">
    <property type="entry name" value="Ankyrin repeat-containing domain"/>
    <property type="match status" value="1"/>
</dbReference>
<dbReference type="AlphaFoldDB" id="N4WSC8"/>
<organism evidence="4 5">
    <name type="scientific">Cochliobolus heterostrophus (strain C4 / ATCC 48331 / race T)</name>
    <name type="common">Southern corn leaf blight fungus</name>
    <name type="synonym">Bipolaris maydis</name>
    <dbReference type="NCBI Taxonomy" id="665024"/>
    <lineage>
        <taxon>Eukaryota</taxon>
        <taxon>Fungi</taxon>
        <taxon>Dikarya</taxon>
        <taxon>Ascomycota</taxon>
        <taxon>Pezizomycotina</taxon>
        <taxon>Dothideomycetes</taxon>
        <taxon>Pleosporomycetidae</taxon>
        <taxon>Pleosporales</taxon>
        <taxon>Pleosporineae</taxon>
        <taxon>Pleosporaceae</taxon>
        <taxon>Bipolaris</taxon>
    </lineage>
</organism>
<dbReference type="PROSITE" id="PS50297">
    <property type="entry name" value="ANK_REP_REGION"/>
    <property type="match status" value="1"/>
</dbReference>
<evidence type="ECO:0000256" key="3">
    <source>
        <dbReference type="PROSITE-ProRule" id="PRU00023"/>
    </source>
</evidence>
<dbReference type="InterPro" id="IPR002110">
    <property type="entry name" value="Ankyrin_rpt"/>
</dbReference>
<accession>N4WSC8</accession>